<feature type="transmembrane region" description="Helical" evidence="9">
    <location>
        <begin position="6"/>
        <end position="28"/>
    </location>
</feature>
<dbReference type="PRINTS" id="PR00385">
    <property type="entry name" value="P450"/>
</dbReference>
<dbReference type="InterPro" id="IPR002401">
    <property type="entry name" value="Cyt_P450_E_grp-I"/>
</dbReference>
<keyword evidence="9" id="KW-0812">Transmembrane</keyword>
<accession>A0A8X7C6I5</accession>
<dbReference type="Pfam" id="PF00067">
    <property type="entry name" value="p450"/>
    <property type="match status" value="1"/>
</dbReference>
<feature type="binding site" description="axial binding residue" evidence="7">
    <location>
        <position position="439"/>
    </location>
    <ligand>
        <name>heme</name>
        <dbReference type="ChEBI" id="CHEBI:30413"/>
    </ligand>
    <ligandPart>
        <name>Fe</name>
        <dbReference type="ChEBI" id="CHEBI:18248"/>
    </ligandPart>
</feature>
<keyword evidence="11" id="KW-1185">Reference proteome</keyword>
<dbReference type="AlphaFoldDB" id="A0A8X7C6I5"/>
<dbReference type="Gene3D" id="1.10.630.10">
    <property type="entry name" value="Cytochrome P450"/>
    <property type="match status" value="1"/>
</dbReference>
<comment type="cofactor">
    <cofactor evidence="1 7">
        <name>heme</name>
        <dbReference type="ChEBI" id="CHEBI:30413"/>
    </cofactor>
</comment>
<dbReference type="PANTHER" id="PTHR24300:SF403">
    <property type="entry name" value="CYTOCHROME P450 306A1"/>
    <property type="match status" value="1"/>
</dbReference>
<dbReference type="SUPFAM" id="SSF48264">
    <property type="entry name" value="Cytochrome P450"/>
    <property type="match status" value="1"/>
</dbReference>
<evidence type="ECO:0000313" key="11">
    <source>
        <dbReference type="Proteomes" id="UP000886998"/>
    </source>
</evidence>
<comment type="caution">
    <text evidence="10">The sequence shown here is derived from an EMBL/GenBank/DDBJ whole genome shotgun (WGS) entry which is preliminary data.</text>
</comment>
<dbReference type="PROSITE" id="PS00086">
    <property type="entry name" value="CYTOCHROME_P450"/>
    <property type="match status" value="1"/>
</dbReference>
<gene>
    <name evidence="10" type="primary">Cyp2u1</name>
    <name evidence="10" type="ORF">TNIN_274051</name>
</gene>
<reference evidence="10" key="1">
    <citation type="submission" date="2020-08" db="EMBL/GenBank/DDBJ databases">
        <title>Multicomponent nature underlies the extraordinary mechanical properties of spider dragline silk.</title>
        <authorList>
            <person name="Kono N."/>
            <person name="Nakamura H."/>
            <person name="Mori M."/>
            <person name="Yoshida Y."/>
            <person name="Ohtoshi R."/>
            <person name="Malay A.D."/>
            <person name="Moran D.A.P."/>
            <person name="Tomita M."/>
            <person name="Numata K."/>
            <person name="Arakawa K."/>
        </authorList>
    </citation>
    <scope>NUCLEOTIDE SEQUENCE</scope>
</reference>
<dbReference type="EMBL" id="BMAV01010316">
    <property type="protein sequence ID" value="GFY55322.1"/>
    <property type="molecule type" value="Genomic_DNA"/>
</dbReference>
<organism evidence="10 11">
    <name type="scientific">Trichonephila inaurata madagascariensis</name>
    <dbReference type="NCBI Taxonomy" id="2747483"/>
    <lineage>
        <taxon>Eukaryota</taxon>
        <taxon>Metazoa</taxon>
        <taxon>Ecdysozoa</taxon>
        <taxon>Arthropoda</taxon>
        <taxon>Chelicerata</taxon>
        <taxon>Arachnida</taxon>
        <taxon>Araneae</taxon>
        <taxon>Araneomorphae</taxon>
        <taxon>Entelegynae</taxon>
        <taxon>Araneoidea</taxon>
        <taxon>Nephilidae</taxon>
        <taxon>Trichonephila</taxon>
        <taxon>Trichonephila inaurata</taxon>
    </lineage>
</organism>
<dbReference type="GO" id="GO:0006082">
    <property type="term" value="P:organic acid metabolic process"/>
    <property type="evidence" value="ECO:0007669"/>
    <property type="project" value="TreeGrafter"/>
</dbReference>
<sequence>MALDQYLSTPLLISALLLILTWIIINWLKENRKLPPGPWGLPILGYWPFIKTTHLDFAELSKTYGNVFSFRTVGGRLIIVLNGIKTIKEVLINRADEFDGRPHGNNLVSWLSEGIGITQEEGQAWSEQRRFFLQTAKNLGFGKLEFEEKIHDELKSLLRELRDSDSKPVNIHLLLSYAYNNIISDVLFNKKFDRNYTFARNVSNMKQIVEIFTGVRHMLIGFPFDFLVSIPGQRKFQQGRDAIRRFTDGIVDEMTKNFDPHHVNNYVDAYLQHKNELEKKGKPNSFNDERLKANALNLFFEGTESTGSTTTSLLLELSKHPDVQKKIQEELDTVVGRERLPSWIDRPNLPYLDATIQELYRVAALFLVTTMYSNFKETTIEGYRIPKRSCIVSNLYSINSDPKLYPNPKKFDPKRFLNAEGKRIKQEGPFPFGLGKRACIGESLAQMEVFLVISCLLQSFSIPPASEFESFRVIPRD</sequence>
<evidence type="ECO:0000256" key="8">
    <source>
        <dbReference type="RuleBase" id="RU000461"/>
    </source>
</evidence>
<dbReference type="GO" id="GO:0008395">
    <property type="term" value="F:steroid hydroxylase activity"/>
    <property type="evidence" value="ECO:0007669"/>
    <property type="project" value="TreeGrafter"/>
</dbReference>
<proteinExistence type="inferred from homology"/>
<dbReference type="GO" id="GO:0005506">
    <property type="term" value="F:iron ion binding"/>
    <property type="evidence" value="ECO:0007669"/>
    <property type="project" value="InterPro"/>
</dbReference>
<dbReference type="PANTHER" id="PTHR24300">
    <property type="entry name" value="CYTOCHROME P450 508A4-RELATED"/>
    <property type="match status" value="1"/>
</dbReference>
<evidence type="ECO:0000256" key="2">
    <source>
        <dbReference type="ARBA" id="ARBA00010617"/>
    </source>
</evidence>
<keyword evidence="4 8" id="KW-0560">Oxidoreductase</keyword>
<evidence type="ECO:0000256" key="4">
    <source>
        <dbReference type="ARBA" id="ARBA00023002"/>
    </source>
</evidence>
<evidence type="ECO:0000313" key="10">
    <source>
        <dbReference type="EMBL" id="GFY55322.1"/>
    </source>
</evidence>
<dbReference type="GO" id="GO:0005737">
    <property type="term" value="C:cytoplasm"/>
    <property type="evidence" value="ECO:0007669"/>
    <property type="project" value="TreeGrafter"/>
</dbReference>
<dbReference type="OrthoDB" id="6422360at2759"/>
<evidence type="ECO:0000256" key="3">
    <source>
        <dbReference type="ARBA" id="ARBA00022723"/>
    </source>
</evidence>
<protein>
    <submittedName>
        <fullName evidence="10">Cytochrome P450 2U1</fullName>
    </submittedName>
</protein>
<dbReference type="InterPro" id="IPR050182">
    <property type="entry name" value="Cytochrome_P450_fam2"/>
</dbReference>
<dbReference type="PRINTS" id="PR00463">
    <property type="entry name" value="EP450I"/>
</dbReference>
<keyword evidence="6 8" id="KW-0503">Monooxygenase</keyword>
<dbReference type="InterPro" id="IPR036396">
    <property type="entry name" value="Cyt_P450_sf"/>
</dbReference>
<dbReference type="InterPro" id="IPR001128">
    <property type="entry name" value="Cyt_P450"/>
</dbReference>
<evidence type="ECO:0000256" key="6">
    <source>
        <dbReference type="ARBA" id="ARBA00023033"/>
    </source>
</evidence>
<keyword evidence="5 7" id="KW-0408">Iron</keyword>
<evidence type="ECO:0000256" key="9">
    <source>
        <dbReference type="SAM" id="Phobius"/>
    </source>
</evidence>
<evidence type="ECO:0000256" key="7">
    <source>
        <dbReference type="PIRSR" id="PIRSR602401-1"/>
    </source>
</evidence>
<dbReference type="GO" id="GO:0016712">
    <property type="term" value="F:oxidoreductase activity, acting on paired donors, with incorporation or reduction of molecular oxygen, reduced flavin or flavoprotein as one donor, and incorporation of one atom of oxygen"/>
    <property type="evidence" value="ECO:0007669"/>
    <property type="project" value="TreeGrafter"/>
</dbReference>
<keyword evidence="7 8" id="KW-0349">Heme</keyword>
<dbReference type="GO" id="GO:0020037">
    <property type="term" value="F:heme binding"/>
    <property type="evidence" value="ECO:0007669"/>
    <property type="project" value="InterPro"/>
</dbReference>
<dbReference type="GO" id="GO:0006805">
    <property type="term" value="P:xenobiotic metabolic process"/>
    <property type="evidence" value="ECO:0007669"/>
    <property type="project" value="TreeGrafter"/>
</dbReference>
<keyword evidence="9" id="KW-0472">Membrane</keyword>
<comment type="similarity">
    <text evidence="2 8">Belongs to the cytochrome P450 family.</text>
</comment>
<dbReference type="FunFam" id="1.10.630.10:FF:000036">
    <property type="entry name" value="CYtochrome P450 family"/>
    <property type="match status" value="1"/>
</dbReference>
<evidence type="ECO:0000256" key="5">
    <source>
        <dbReference type="ARBA" id="ARBA00023004"/>
    </source>
</evidence>
<name>A0A8X7C6I5_9ARAC</name>
<keyword evidence="3 7" id="KW-0479">Metal-binding</keyword>
<evidence type="ECO:0000256" key="1">
    <source>
        <dbReference type="ARBA" id="ARBA00001971"/>
    </source>
</evidence>
<keyword evidence="9" id="KW-1133">Transmembrane helix</keyword>
<dbReference type="InterPro" id="IPR017972">
    <property type="entry name" value="Cyt_P450_CS"/>
</dbReference>
<dbReference type="Proteomes" id="UP000886998">
    <property type="component" value="Unassembled WGS sequence"/>
</dbReference>